<organism evidence="5 6">
    <name type="scientific">Penicillium chermesinum</name>
    <dbReference type="NCBI Taxonomy" id="63820"/>
    <lineage>
        <taxon>Eukaryota</taxon>
        <taxon>Fungi</taxon>
        <taxon>Dikarya</taxon>
        <taxon>Ascomycota</taxon>
        <taxon>Pezizomycotina</taxon>
        <taxon>Eurotiomycetes</taxon>
        <taxon>Eurotiomycetidae</taxon>
        <taxon>Eurotiales</taxon>
        <taxon>Aspergillaceae</taxon>
        <taxon>Penicillium</taxon>
    </lineage>
</organism>
<protein>
    <recommendedName>
        <fullName evidence="4">NACHT domain-containing protein</fullName>
    </recommendedName>
</protein>
<dbReference type="InterPro" id="IPR007111">
    <property type="entry name" value="NACHT_NTPase"/>
</dbReference>
<dbReference type="PROSITE" id="PS50837">
    <property type="entry name" value="NACHT"/>
    <property type="match status" value="1"/>
</dbReference>
<dbReference type="InterPro" id="IPR036322">
    <property type="entry name" value="WD40_repeat_dom_sf"/>
</dbReference>
<dbReference type="Gene3D" id="3.40.50.300">
    <property type="entry name" value="P-loop containing nucleotide triphosphate hydrolases"/>
    <property type="match status" value="1"/>
</dbReference>
<dbReference type="SUPFAM" id="SSF50978">
    <property type="entry name" value="WD40 repeat-like"/>
    <property type="match status" value="1"/>
</dbReference>
<keyword evidence="1 3" id="KW-0853">WD repeat</keyword>
<keyword evidence="6" id="KW-1185">Reference proteome</keyword>
<dbReference type="Proteomes" id="UP001150941">
    <property type="component" value="Unassembled WGS sequence"/>
</dbReference>
<dbReference type="PROSITE" id="PS50082">
    <property type="entry name" value="WD_REPEATS_2"/>
    <property type="match status" value="3"/>
</dbReference>
<evidence type="ECO:0000256" key="1">
    <source>
        <dbReference type="ARBA" id="ARBA00022574"/>
    </source>
</evidence>
<dbReference type="PANTHER" id="PTHR19848">
    <property type="entry name" value="WD40 REPEAT PROTEIN"/>
    <property type="match status" value="1"/>
</dbReference>
<reference evidence="5" key="1">
    <citation type="submission" date="2022-11" db="EMBL/GenBank/DDBJ databases">
        <authorList>
            <person name="Petersen C."/>
        </authorList>
    </citation>
    <scope>NUCLEOTIDE SEQUENCE</scope>
    <source>
        <strain evidence="5">IBT 19713</strain>
    </source>
</reference>
<proteinExistence type="predicted"/>
<comment type="caution">
    <text evidence="5">The sequence shown here is derived from an EMBL/GenBank/DDBJ whole genome shotgun (WGS) entry which is preliminary data.</text>
</comment>
<dbReference type="PANTHER" id="PTHR19848:SF8">
    <property type="entry name" value="F-BOX AND WD REPEAT DOMAIN CONTAINING 7"/>
    <property type="match status" value="1"/>
</dbReference>
<keyword evidence="2" id="KW-0677">Repeat</keyword>
<reference evidence="5" key="2">
    <citation type="journal article" date="2023" name="IMA Fungus">
        <title>Comparative genomic study of the Penicillium genus elucidates a diverse pangenome and 15 lateral gene transfer events.</title>
        <authorList>
            <person name="Petersen C."/>
            <person name="Sorensen T."/>
            <person name="Nielsen M.R."/>
            <person name="Sondergaard T.E."/>
            <person name="Sorensen J.L."/>
            <person name="Fitzpatrick D.A."/>
            <person name="Frisvad J.C."/>
            <person name="Nielsen K.L."/>
        </authorList>
    </citation>
    <scope>NUCLEOTIDE SEQUENCE</scope>
    <source>
        <strain evidence="5">IBT 19713</strain>
    </source>
</reference>
<dbReference type="RefSeq" id="XP_058332541.1">
    <property type="nucleotide sequence ID" value="XM_058473538.1"/>
</dbReference>
<dbReference type="SUPFAM" id="SSF117289">
    <property type="entry name" value="Nucleoporin domain"/>
    <property type="match status" value="1"/>
</dbReference>
<dbReference type="OrthoDB" id="538223at2759"/>
<dbReference type="Pfam" id="PF24883">
    <property type="entry name" value="NPHP3_N"/>
    <property type="match status" value="1"/>
</dbReference>
<dbReference type="InterPro" id="IPR015943">
    <property type="entry name" value="WD40/YVTN_repeat-like_dom_sf"/>
</dbReference>
<dbReference type="Pfam" id="PF22939">
    <property type="entry name" value="WHD_GPIID"/>
    <property type="match status" value="1"/>
</dbReference>
<evidence type="ECO:0000313" key="5">
    <source>
        <dbReference type="EMBL" id="KAJ5239622.1"/>
    </source>
</evidence>
<evidence type="ECO:0000256" key="3">
    <source>
        <dbReference type="PROSITE-ProRule" id="PRU00221"/>
    </source>
</evidence>
<dbReference type="EMBL" id="JAPQKS010000003">
    <property type="protein sequence ID" value="KAJ5239622.1"/>
    <property type="molecule type" value="Genomic_DNA"/>
</dbReference>
<sequence>MASMTSFGDSNSGVQATAGGNVITNFVQAGALSDEQCLRDLRITNPRDDKIRIENKNGKLLEESYRWILSNKEFQQWHGSNIQETSLFWIRGDPGKGKTMLLCGIIEELPKISPDTEPVNLSFFFCQADDPRLDNATAVLRGLIWSLLDSQSSLISHVRGEWGPAGKSLFEDVNAWSALSKMLTNILGDPTLRRTYLIIDALDEYIKERLNTAIQSTSVSLELNQDRVSEAVGHFIEHKVHKLVDVKKYDENTSGTVKHHLLSNSQGTFLWVALVCQELSKTPRRHAIKKLKVFPPGLDALYHRMIDQVRDSEDADICRRMLAVASLAYRPITLSEVTSLMKLPKELSGDFEALSEIIETCGSFLTLRDCDTIVFVHQSAREFLKSQAQIEIFPEGLGVEHMSIYYNSLQAMSSTLCQDIFGLGRPGFPAEEAVPPSPNPLASVMYSCVYWVDHLRDGWLERGGDAAFDADGGCLENFFRKDYLHWLEALSLSKCLNHGVTAMLKLEELFKQEVPMKPFLYDRIRDASRFIQYTKDGIEASPLQVYSSCILFTPIESLTKKAYQDSSCRPDWILNISLVNRHWSRCLKHLDGHFGPATFIAWSHDGRLLASADFSGVLLIWDTASGQQLSHISLPELAHNPAWSPTGGRLASGSGNGRIEIWDTTNLASPIKQITAFDGQSPITAPLSWSRDGFCIAAAHLDCVKIWDTISGRCISVIQLHCRCADTVWSRDGSRRLAVALEDGTIVIWNQVTNESISLPQKNTQSNKLSFGLRQYHGQKMGLVSPLQLTVLYGYLMLLLSKSKSSRLKTKGSRNRLLGLPDGSRIASGSLPRLVKIWDTSDALTPAKPGMEFGDSFDENSFDEDALNENALNENALDENTLTCYDTMKEKVSILSWSQDGSRLAAASSGTIGVWDPSTGKLLWALGHHEEPLSLSWLQGGSRFLSFGSRSIIGTWDLLTGECVTILEEDQSVLEFCSISWSPDGARLAQWALTSVEFDKIIIRNSVTRQIECQIMMDKIDRDADSALYSDIMQWSQDGTQLAAGLKDHVIKIWDSSGRETHTLNGHTGTVISLAWSREGHRLASLSVDELVSPGYGNKCVRIWNLEAGTCELVFSCFRVQTIQFGRTDPTLLHTELGAIDIQLAQMIQHSRTHSKLLHRARGAIDIDLASTASSVQPMRPDFQGYGLNEDFSWIVYNEGDLLWIPFDYRPEWNDSELPVSMYSSRFETTFALGSMTGGVRFITLAKQPPGSVFDEYDT</sequence>
<dbReference type="GeneID" id="83200841"/>
<accession>A0A9W9PB04</accession>
<dbReference type="InterPro" id="IPR056884">
    <property type="entry name" value="NPHP3-like_N"/>
</dbReference>
<dbReference type="InterPro" id="IPR001680">
    <property type="entry name" value="WD40_rpt"/>
</dbReference>
<dbReference type="Pfam" id="PF00400">
    <property type="entry name" value="WD40"/>
    <property type="match status" value="6"/>
</dbReference>
<name>A0A9W9PB04_9EURO</name>
<gene>
    <name evidence="5" type="ORF">N7468_004241</name>
</gene>
<evidence type="ECO:0000313" key="6">
    <source>
        <dbReference type="Proteomes" id="UP001150941"/>
    </source>
</evidence>
<feature type="repeat" description="WD" evidence="3">
    <location>
        <begin position="642"/>
        <end position="663"/>
    </location>
</feature>
<dbReference type="InterPro" id="IPR027417">
    <property type="entry name" value="P-loop_NTPase"/>
</dbReference>
<dbReference type="PROSITE" id="PS50294">
    <property type="entry name" value="WD_REPEATS_REGION"/>
    <property type="match status" value="1"/>
</dbReference>
<feature type="repeat" description="WD" evidence="3">
    <location>
        <begin position="590"/>
        <end position="631"/>
    </location>
</feature>
<evidence type="ECO:0000259" key="4">
    <source>
        <dbReference type="PROSITE" id="PS50837"/>
    </source>
</evidence>
<dbReference type="Gene3D" id="2.130.10.10">
    <property type="entry name" value="YVTN repeat-like/Quinoprotein amine dehydrogenase"/>
    <property type="match status" value="4"/>
</dbReference>
<feature type="domain" description="NACHT" evidence="4">
    <location>
        <begin position="86"/>
        <end position="204"/>
    </location>
</feature>
<evidence type="ECO:0000256" key="2">
    <source>
        <dbReference type="ARBA" id="ARBA00022737"/>
    </source>
</evidence>
<dbReference type="SMART" id="SM00320">
    <property type="entry name" value="WD40"/>
    <property type="match status" value="9"/>
</dbReference>
<dbReference type="InterPro" id="IPR054471">
    <property type="entry name" value="GPIID_WHD"/>
</dbReference>
<dbReference type="AlphaFoldDB" id="A0A9W9PB04"/>
<feature type="repeat" description="WD" evidence="3">
    <location>
        <begin position="1033"/>
        <end position="1055"/>
    </location>
</feature>